<dbReference type="EMBL" id="JACXVP010000009">
    <property type="protein sequence ID" value="KAG5584874.1"/>
    <property type="molecule type" value="Genomic_DNA"/>
</dbReference>
<dbReference type="Proteomes" id="UP000824120">
    <property type="component" value="Chromosome 9"/>
</dbReference>
<keyword evidence="2" id="KW-1185">Reference proteome</keyword>
<evidence type="ECO:0000313" key="1">
    <source>
        <dbReference type="EMBL" id="KAG5584874.1"/>
    </source>
</evidence>
<gene>
    <name evidence="1" type="ORF">H5410_045308</name>
</gene>
<organism evidence="1 2">
    <name type="scientific">Solanum commersonii</name>
    <name type="common">Commerson's wild potato</name>
    <name type="synonym">Commerson's nightshade</name>
    <dbReference type="NCBI Taxonomy" id="4109"/>
    <lineage>
        <taxon>Eukaryota</taxon>
        <taxon>Viridiplantae</taxon>
        <taxon>Streptophyta</taxon>
        <taxon>Embryophyta</taxon>
        <taxon>Tracheophyta</taxon>
        <taxon>Spermatophyta</taxon>
        <taxon>Magnoliopsida</taxon>
        <taxon>eudicotyledons</taxon>
        <taxon>Gunneridae</taxon>
        <taxon>Pentapetalae</taxon>
        <taxon>asterids</taxon>
        <taxon>lamiids</taxon>
        <taxon>Solanales</taxon>
        <taxon>Solanaceae</taxon>
        <taxon>Solanoideae</taxon>
        <taxon>Solaneae</taxon>
        <taxon>Solanum</taxon>
    </lineage>
</organism>
<proteinExistence type="predicted"/>
<evidence type="ECO:0000313" key="2">
    <source>
        <dbReference type="Proteomes" id="UP000824120"/>
    </source>
</evidence>
<comment type="caution">
    <text evidence="1">The sequence shown here is derived from an EMBL/GenBank/DDBJ whole genome shotgun (WGS) entry which is preliminary data.</text>
</comment>
<accession>A0A9J5XAR3</accession>
<name>A0A9J5XAR3_SOLCO</name>
<reference evidence="1 2" key="1">
    <citation type="submission" date="2020-09" db="EMBL/GenBank/DDBJ databases">
        <title>De no assembly of potato wild relative species, Solanum commersonii.</title>
        <authorList>
            <person name="Cho K."/>
        </authorList>
    </citation>
    <scope>NUCLEOTIDE SEQUENCE [LARGE SCALE GENOMIC DNA]</scope>
    <source>
        <strain evidence="1">LZ3.2</strain>
        <tissue evidence="1">Leaf</tissue>
    </source>
</reference>
<dbReference type="AlphaFoldDB" id="A0A9J5XAR3"/>
<sequence length="108" mass="12051">MAKVIDPKPGAHQLVFGNLLTTMFRAIDIPLGKGRALVSCDMMTRSTLSICRLVDDGNQVPAVPPRVPGPVVTLLNDLHVAREQNEALRLNLQFLTMLWLCHRRKLLI</sequence>
<protein>
    <submittedName>
        <fullName evidence="1">Uncharacterized protein</fullName>
    </submittedName>
</protein>